<dbReference type="PROSITE" id="PS50928">
    <property type="entry name" value="ABC_TM1"/>
    <property type="match status" value="1"/>
</dbReference>
<dbReference type="EMBL" id="JAUSUG010000002">
    <property type="protein sequence ID" value="MDQ0253284.1"/>
    <property type="molecule type" value="Genomic_DNA"/>
</dbReference>
<feature type="transmembrane region" description="Helical" evidence="9">
    <location>
        <begin position="20"/>
        <end position="43"/>
    </location>
</feature>
<evidence type="ECO:0000313" key="12">
    <source>
        <dbReference type="Proteomes" id="UP001230005"/>
    </source>
</evidence>
<keyword evidence="7 9" id="KW-1133">Transmembrane helix</keyword>
<name>A0ABT9ZQY6_9BACI</name>
<gene>
    <name evidence="11" type="ORF">J2S74_000656</name>
</gene>
<feature type="domain" description="ABC transmembrane type-1" evidence="10">
    <location>
        <begin position="19"/>
        <end position="208"/>
    </location>
</feature>
<dbReference type="RefSeq" id="WP_307321722.1">
    <property type="nucleotide sequence ID" value="NZ_JAUSUG010000002.1"/>
</dbReference>
<dbReference type="Proteomes" id="UP001230005">
    <property type="component" value="Unassembled WGS sequence"/>
</dbReference>
<evidence type="ECO:0000256" key="4">
    <source>
        <dbReference type="ARBA" id="ARBA00022475"/>
    </source>
</evidence>
<organism evidence="11 12">
    <name type="scientific">Evansella vedderi</name>
    <dbReference type="NCBI Taxonomy" id="38282"/>
    <lineage>
        <taxon>Bacteria</taxon>
        <taxon>Bacillati</taxon>
        <taxon>Bacillota</taxon>
        <taxon>Bacilli</taxon>
        <taxon>Bacillales</taxon>
        <taxon>Bacillaceae</taxon>
        <taxon>Evansella</taxon>
    </lineage>
</organism>
<evidence type="ECO:0000256" key="2">
    <source>
        <dbReference type="ARBA" id="ARBA00010072"/>
    </source>
</evidence>
<dbReference type="InterPro" id="IPR035906">
    <property type="entry name" value="MetI-like_sf"/>
</dbReference>
<evidence type="ECO:0000256" key="8">
    <source>
        <dbReference type="ARBA" id="ARBA00023136"/>
    </source>
</evidence>
<keyword evidence="5 9" id="KW-0812">Transmembrane</keyword>
<evidence type="ECO:0000256" key="7">
    <source>
        <dbReference type="ARBA" id="ARBA00022989"/>
    </source>
</evidence>
<dbReference type="InterPro" id="IPR010065">
    <property type="entry name" value="AA_ABC_transptr_permease_3TM"/>
</dbReference>
<comment type="similarity">
    <text evidence="2">Belongs to the binding-protein-dependent transport system permease family. HisMQ subfamily.</text>
</comment>
<evidence type="ECO:0000256" key="5">
    <source>
        <dbReference type="ARBA" id="ARBA00022692"/>
    </source>
</evidence>
<dbReference type="InterPro" id="IPR000515">
    <property type="entry name" value="MetI-like"/>
</dbReference>
<accession>A0ABT9ZQY6</accession>
<feature type="transmembrane region" description="Helical" evidence="9">
    <location>
        <begin position="88"/>
        <end position="105"/>
    </location>
</feature>
<feature type="transmembrane region" description="Helical" evidence="9">
    <location>
        <begin position="55"/>
        <end position="76"/>
    </location>
</feature>
<comment type="caution">
    <text evidence="11">The sequence shown here is derived from an EMBL/GenBank/DDBJ whole genome shotgun (WGS) entry which is preliminary data.</text>
</comment>
<comment type="subcellular location">
    <subcellularLocation>
        <location evidence="1 9">Cell membrane</location>
        <topology evidence="1 9">Multi-pass membrane protein</topology>
    </subcellularLocation>
</comment>
<keyword evidence="6" id="KW-0029">Amino-acid transport</keyword>
<sequence length="220" mass="24967">MNIDFSRIEPYIPFMLEGIWVTLLFTLLSLIFGLIWGTCLTLMKISTIKPLRWFADFYTSIFRGTPLLLQLFIIYFSTPQLLQYDISPLMAGVLAFGLNSSAYISEIMRAGINAIDKGQREAAMSLGVNYSTMMLFVILPQAFKNILPALVNEMITLLKESSLVSVIGVQELLRRANIVTSQIYVTFEPLIFTGIIYYVIVMILAILARLLERRMRVSEA</sequence>
<evidence type="ECO:0000256" key="6">
    <source>
        <dbReference type="ARBA" id="ARBA00022970"/>
    </source>
</evidence>
<dbReference type="SUPFAM" id="SSF161098">
    <property type="entry name" value="MetI-like"/>
    <property type="match status" value="1"/>
</dbReference>
<reference evidence="11 12" key="1">
    <citation type="submission" date="2023-07" db="EMBL/GenBank/DDBJ databases">
        <title>Genomic Encyclopedia of Type Strains, Phase IV (KMG-IV): sequencing the most valuable type-strain genomes for metagenomic binning, comparative biology and taxonomic classification.</title>
        <authorList>
            <person name="Goeker M."/>
        </authorList>
    </citation>
    <scope>NUCLEOTIDE SEQUENCE [LARGE SCALE GENOMIC DNA]</scope>
    <source>
        <strain evidence="11 12">DSM 9768</strain>
    </source>
</reference>
<dbReference type="PANTHER" id="PTHR30614:SF20">
    <property type="entry name" value="GLUTAMINE TRANSPORT SYSTEM PERMEASE PROTEIN GLNP"/>
    <property type="match status" value="1"/>
</dbReference>
<evidence type="ECO:0000256" key="1">
    <source>
        <dbReference type="ARBA" id="ARBA00004651"/>
    </source>
</evidence>
<keyword evidence="3 9" id="KW-0813">Transport</keyword>
<evidence type="ECO:0000256" key="9">
    <source>
        <dbReference type="RuleBase" id="RU363032"/>
    </source>
</evidence>
<dbReference type="CDD" id="cd06261">
    <property type="entry name" value="TM_PBP2"/>
    <property type="match status" value="1"/>
</dbReference>
<dbReference type="NCBIfam" id="TIGR01726">
    <property type="entry name" value="HEQRo_perm_3TM"/>
    <property type="match status" value="1"/>
</dbReference>
<dbReference type="PANTHER" id="PTHR30614">
    <property type="entry name" value="MEMBRANE COMPONENT OF AMINO ACID ABC TRANSPORTER"/>
    <property type="match status" value="1"/>
</dbReference>
<dbReference type="InterPro" id="IPR043429">
    <property type="entry name" value="ArtM/GltK/GlnP/TcyL/YhdX-like"/>
</dbReference>
<dbReference type="Pfam" id="PF00528">
    <property type="entry name" value="BPD_transp_1"/>
    <property type="match status" value="1"/>
</dbReference>
<evidence type="ECO:0000259" key="10">
    <source>
        <dbReference type="PROSITE" id="PS50928"/>
    </source>
</evidence>
<dbReference type="Gene3D" id="1.10.3720.10">
    <property type="entry name" value="MetI-like"/>
    <property type="match status" value="1"/>
</dbReference>
<keyword evidence="12" id="KW-1185">Reference proteome</keyword>
<evidence type="ECO:0000256" key="3">
    <source>
        <dbReference type="ARBA" id="ARBA00022448"/>
    </source>
</evidence>
<feature type="transmembrane region" description="Helical" evidence="9">
    <location>
        <begin position="190"/>
        <end position="211"/>
    </location>
</feature>
<proteinExistence type="inferred from homology"/>
<keyword evidence="4" id="KW-1003">Cell membrane</keyword>
<feature type="transmembrane region" description="Helical" evidence="9">
    <location>
        <begin position="126"/>
        <end position="143"/>
    </location>
</feature>
<evidence type="ECO:0000313" key="11">
    <source>
        <dbReference type="EMBL" id="MDQ0253284.1"/>
    </source>
</evidence>
<keyword evidence="8 9" id="KW-0472">Membrane</keyword>
<protein>
    <submittedName>
        <fullName evidence="11">Polar amino acid transport system permease protein</fullName>
    </submittedName>
</protein>